<dbReference type="Proteomes" id="UP000636800">
    <property type="component" value="Chromosome 10"/>
</dbReference>
<dbReference type="AlphaFoldDB" id="A0A835QAH4"/>
<dbReference type="OrthoDB" id="341730at2759"/>
<keyword evidence="1" id="KW-0472">Membrane</keyword>
<gene>
    <name evidence="2" type="ORF">HPP92_020316</name>
</gene>
<keyword evidence="1" id="KW-1133">Transmembrane helix</keyword>
<dbReference type="EMBL" id="JADCNL010000010">
    <property type="protein sequence ID" value="KAG0464247.1"/>
    <property type="molecule type" value="Genomic_DNA"/>
</dbReference>
<organism evidence="2 3">
    <name type="scientific">Vanilla planifolia</name>
    <name type="common">Vanilla</name>
    <dbReference type="NCBI Taxonomy" id="51239"/>
    <lineage>
        <taxon>Eukaryota</taxon>
        <taxon>Viridiplantae</taxon>
        <taxon>Streptophyta</taxon>
        <taxon>Embryophyta</taxon>
        <taxon>Tracheophyta</taxon>
        <taxon>Spermatophyta</taxon>
        <taxon>Magnoliopsida</taxon>
        <taxon>Liliopsida</taxon>
        <taxon>Asparagales</taxon>
        <taxon>Orchidaceae</taxon>
        <taxon>Vanilloideae</taxon>
        <taxon>Vanilleae</taxon>
        <taxon>Vanilla</taxon>
    </lineage>
</organism>
<reference evidence="2 3" key="1">
    <citation type="journal article" date="2020" name="Nat. Food">
        <title>A phased Vanilla planifolia genome enables genetic improvement of flavour and production.</title>
        <authorList>
            <person name="Hasing T."/>
            <person name="Tang H."/>
            <person name="Brym M."/>
            <person name="Khazi F."/>
            <person name="Huang T."/>
            <person name="Chambers A.H."/>
        </authorList>
    </citation>
    <scope>NUCLEOTIDE SEQUENCE [LARGE SCALE GENOMIC DNA]</scope>
    <source>
        <tissue evidence="2">Leaf</tissue>
    </source>
</reference>
<comment type="caution">
    <text evidence="2">The sequence shown here is derived from an EMBL/GenBank/DDBJ whole genome shotgun (WGS) entry which is preliminary data.</text>
</comment>
<sequence>MDNAVIVTLLTAVNADDGTSFLLELLLFHGWVGCGGCGFAISFYLSRDPVGRRCRVGGQYLFSPVRRLCCNHCGGAESALNGGHFVALPSVWNLSDKLLAQTCWNYNWVDFEAAQHLGSICFNAKIPLLAAYWINGYLELILLNCWSVDLCGRKIGLQVQKQNIDGQWAHFQLRDPVAIDLGTSLKQDRSTNRCLNRCSFFFCGLLEFVNADGCSASFQRSSDAMYRVQLIFMI</sequence>
<keyword evidence="1" id="KW-0812">Transmembrane</keyword>
<accession>A0A835QAH4</accession>
<evidence type="ECO:0000313" key="3">
    <source>
        <dbReference type="Proteomes" id="UP000636800"/>
    </source>
</evidence>
<keyword evidence="3" id="KW-1185">Reference proteome</keyword>
<proteinExistence type="predicted"/>
<name>A0A835QAH4_VANPL</name>
<evidence type="ECO:0000313" key="2">
    <source>
        <dbReference type="EMBL" id="KAG0464247.1"/>
    </source>
</evidence>
<feature type="transmembrane region" description="Helical" evidence="1">
    <location>
        <begin position="25"/>
        <end position="45"/>
    </location>
</feature>
<protein>
    <submittedName>
        <fullName evidence="2">Uncharacterized protein</fullName>
    </submittedName>
</protein>
<evidence type="ECO:0000256" key="1">
    <source>
        <dbReference type="SAM" id="Phobius"/>
    </source>
</evidence>